<accession>A0A2I0JC23</accession>
<organism evidence="1 2">
    <name type="scientific">Punica granatum</name>
    <name type="common">Pomegranate</name>
    <dbReference type="NCBI Taxonomy" id="22663"/>
    <lineage>
        <taxon>Eukaryota</taxon>
        <taxon>Viridiplantae</taxon>
        <taxon>Streptophyta</taxon>
        <taxon>Embryophyta</taxon>
        <taxon>Tracheophyta</taxon>
        <taxon>Spermatophyta</taxon>
        <taxon>Magnoliopsida</taxon>
        <taxon>eudicotyledons</taxon>
        <taxon>Gunneridae</taxon>
        <taxon>Pentapetalae</taxon>
        <taxon>rosids</taxon>
        <taxon>malvids</taxon>
        <taxon>Myrtales</taxon>
        <taxon>Lythraceae</taxon>
        <taxon>Punica</taxon>
    </lineage>
</organism>
<dbReference type="Proteomes" id="UP000233551">
    <property type="component" value="Unassembled WGS sequence"/>
</dbReference>
<dbReference type="PANTHER" id="PTHR31170:SF17">
    <property type="match status" value="1"/>
</dbReference>
<dbReference type="AlphaFoldDB" id="A0A2I0JC23"/>
<evidence type="ECO:0000313" key="2">
    <source>
        <dbReference type="Proteomes" id="UP000233551"/>
    </source>
</evidence>
<sequence length="401" mass="46568">MEETSIIIIDKLRQLPPAKPKSYIFKVHHELCAANKEVYEPVLVSIGPYYHYKRKSQLQYMEQHELRCLNDLLTRKEEQGVATRSDQIRKYLGVLEGLEDKARGYYADPVDLKKNDFLEMLLLDGCFIIELFRKADWSRNEEERETDPLFEADWVAASLGRDLTLLENQIPFIVLLELYSMIGDRPDPLDLIKMAVSYLPVPDTLPSGILNREKLSDIKHILDLVRKLMLVEEILEMKDKSASTESTSGSVKKYILDLVRKFRLVKEILERTDESATSVSIKKYKYSATELRELGVRFKGVKKSKFYNITFENGFLEIPVIQIEDGTEGLFRNLIAYEEHYVGENKYVGDYMSFMDGLVNKPKDVELLRHRGIIESFMGDDEVVAAMFNNMCKHRILSNYY</sequence>
<dbReference type="PANTHER" id="PTHR31170">
    <property type="entry name" value="BNAC04G53230D PROTEIN"/>
    <property type="match status" value="1"/>
</dbReference>
<dbReference type="InterPro" id="IPR004158">
    <property type="entry name" value="DUF247_pln"/>
</dbReference>
<protein>
    <submittedName>
        <fullName evidence="1">Uncharacterized protein</fullName>
    </submittedName>
</protein>
<keyword evidence="2" id="KW-1185">Reference proteome</keyword>
<dbReference type="STRING" id="22663.A0A2I0JC23"/>
<dbReference type="EMBL" id="PGOL01001831">
    <property type="protein sequence ID" value="PKI53802.1"/>
    <property type="molecule type" value="Genomic_DNA"/>
</dbReference>
<gene>
    <name evidence="1" type="ORF">CRG98_025808</name>
</gene>
<dbReference type="GeneID" id="116190253"/>
<proteinExistence type="predicted"/>
<reference evidence="1 2" key="1">
    <citation type="submission" date="2017-11" db="EMBL/GenBank/DDBJ databases">
        <title>De-novo sequencing of pomegranate (Punica granatum L.) genome.</title>
        <authorList>
            <person name="Akparov Z."/>
            <person name="Amiraslanov A."/>
            <person name="Hajiyeva S."/>
            <person name="Abbasov M."/>
            <person name="Kaur K."/>
            <person name="Hamwieh A."/>
            <person name="Solovyev V."/>
            <person name="Salamov A."/>
            <person name="Braich B."/>
            <person name="Kosarev P."/>
            <person name="Mahmoud A."/>
            <person name="Hajiyev E."/>
            <person name="Babayeva S."/>
            <person name="Izzatullayeva V."/>
            <person name="Mammadov A."/>
            <person name="Mammadov A."/>
            <person name="Sharifova S."/>
            <person name="Ojaghi J."/>
            <person name="Eynullazada K."/>
            <person name="Bayramov B."/>
            <person name="Abdulazimova A."/>
            <person name="Shahmuradov I."/>
        </authorList>
    </citation>
    <scope>NUCLEOTIDE SEQUENCE [LARGE SCALE GENOMIC DNA]</scope>
    <source>
        <strain evidence="2">cv. AG2017</strain>
        <tissue evidence="1">Leaf</tissue>
    </source>
</reference>
<name>A0A2I0JC23_PUNGR</name>
<dbReference type="Pfam" id="PF03140">
    <property type="entry name" value="DUF247"/>
    <property type="match status" value="1"/>
</dbReference>
<dbReference type="OrthoDB" id="672127at2759"/>
<evidence type="ECO:0000313" key="1">
    <source>
        <dbReference type="EMBL" id="PKI53802.1"/>
    </source>
</evidence>
<comment type="caution">
    <text evidence="1">The sequence shown here is derived from an EMBL/GenBank/DDBJ whole genome shotgun (WGS) entry which is preliminary data.</text>
</comment>